<evidence type="ECO:0000313" key="2">
    <source>
        <dbReference type="Proteomes" id="UP000142477"/>
    </source>
</evidence>
<dbReference type="KEGG" id="vg:26122862"/>
<evidence type="ECO:0000313" key="1">
    <source>
        <dbReference type="EMBL" id="ALA62375.1"/>
    </source>
</evidence>
<dbReference type="RefSeq" id="YP_009177192.1">
    <property type="nucleotide sequence ID" value="NC_028238.1"/>
</dbReference>
<sequence length="222" mass="26196">MIVEKIATWLLYPLCLLRCFVCNSVRPATCKCIHCILYPFEVCLECMSETLDTLEDSCCHCCVIPLLIIREFWRRVILPTIKASCDCLCLPYILTRRFCKTTICPLVKTWCRCMCCPCELFLRCLICPCRTLRRIYRGRLTRVNEPMAARDSRDPSNQGTWVNDWFEDLCLWLCSPFCYIRRWCCMTCDTLSKKFFYWFLVPTGLPKMPEEPSELSRKIFSS</sequence>
<dbReference type="GeneID" id="26122862"/>
<protein>
    <submittedName>
        <fullName evidence="1">Uncharacterized protein</fullName>
    </submittedName>
</protein>
<dbReference type="OrthoDB" id="9774at10239"/>
<dbReference type="RefSeq" id="YP_009177022.1">
    <property type="nucleotide sequence ID" value="NC_028238.1"/>
</dbReference>
<organism evidence="1 2">
    <name type="scientific">Turkeypox virus</name>
    <dbReference type="NCBI Taxonomy" id="336486"/>
    <lineage>
        <taxon>Viruses</taxon>
        <taxon>Varidnaviria</taxon>
        <taxon>Bamfordvirae</taxon>
        <taxon>Nucleocytoviricota</taxon>
        <taxon>Pokkesviricetes</taxon>
        <taxon>Chitovirales</taxon>
        <taxon>Poxviridae</taxon>
        <taxon>Chordopoxvirinae</taxon>
        <taxon>Avipoxvirus</taxon>
        <taxon>Avipoxvirus turkeypox</taxon>
    </lineage>
</organism>
<accession>A0A0M5HZ98</accession>
<dbReference type="Proteomes" id="UP000142477">
    <property type="component" value="Segment"/>
</dbReference>
<dbReference type="KEGG" id="vg:26122861"/>
<name>A0A0M5HZ98_9POXV</name>
<dbReference type="EMBL" id="KP728110">
    <property type="protein sequence ID" value="ALA62545.1"/>
    <property type="molecule type" value="Genomic_DNA"/>
</dbReference>
<reference evidence="1 2" key="1">
    <citation type="journal article" date="2015" name="Infect. Genet. Evol.">
        <title>Unique genomic organization of a novel Avipoxvirus detected in turkey (Meleagris gallopavo).</title>
        <authorList>
            <person name="Banyai K."/>
            <person name="Palya V."/>
            <person name="Denes B."/>
            <person name="Glavits R."/>
            <person name="Ivanics E."/>
            <person name="Horvath B."/>
            <person name="Farkas S.L."/>
            <person name="Marton S."/>
            <person name="Balint A."/>
            <person name="Gyuranecz M."/>
            <person name="Erdelyi K."/>
            <person name="Dan A."/>
        </authorList>
    </citation>
    <scope>NUCLEOTIDE SEQUENCE [LARGE SCALE GENOMIC DNA]</scope>
    <source>
        <strain evidence="1">TKPV-HU1124/2011</strain>
    </source>
</reference>
<dbReference type="GeneID" id="26122861"/>
<dbReference type="EMBL" id="KP728110">
    <property type="protein sequence ID" value="ALA62375.1"/>
    <property type="molecule type" value="Genomic_DNA"/>
</dbReference>
<keyword evidence="2" id="KW-1185">Reference proteome</keyword>
<proteinExistence type="predicted"/>